<protein>
    <submittedName>
        <fullName evidence="2">DUF1990 domain-containing protein</fullName>
    </submittedName>
</protein>
<dbReference type="PANTHER" id="PTHR34202:SF1">
    <property type="entry name" value="UPF0548 PROTEIN"/>
    <property type="match status" value="1"/>
</dbReference>
<reference evidence="2 3" key="1">
    <citation type="submission" date="2020-08" db="EMBL/GenBank/DDBJ databases">
        <authorList>
            <person name="Seo M.-J."/>
        </authorList>
    </citation>
    <scope>NUCLEOTIDE SEQUENCE [LARGE SCALE GENOMIC DNA]</scope>
    <source>
        <strain evidence="2 3">KIGAM211</strain>
    </source>
</reference>
<evidence type="ECO:0000313" key="3">
    <source>
        <dbReference type="Proteomes" id="UP000523955"/>
    </source>
</evidence>
<evidence type="ECO:0000313" key="2">
    <source>
        <dbReference type="EMBL" id="MBB6626098.1"/>
    </source>
</evidence>
<organism evidence="2 3">
    <name type="scientific">Nocardioides luti</name>
    <dbReference type="NCBI Taxonomy" id="2761101"/>
    <lineage>
        <taxon>Bacteria</taxon>
        <taxon>Bacillati</taxon>
        <taxon>Actinomycetota</taxon>
        <taxon>Actinomycetes</taxon>
        <taxon>Propionibacteriales</taxon>
        <taxon>Nocardioidaceae</taxon>
        <taxon>Nocardioides</taxon>
    </lineage>
</organism>
<name>A0A7X0VAG7_9ACTN</name>
<accession>A0A7X0VAG7</accession>
<dbReference type="InterPro" id="IPR014457">
    <property type="entry name" value="UCP010260"/>
</dbReference>
<dbReference type="EMBL" id="JACKXE010000001">
    <property type="protein sequence ID" value="MBB6626098.1"/>
    <property type="molecule type" value="Genomic_DNA"/>
</dbReference>
<comment type="caution">
    <text evidence="2">The sequence shown here is derived from an EMBL/GenBank/DDBJ whole genome shotgun (WGS) entry which is preliminary data.</text>
</comment>
<dbReference type="Proteomes" id="UP000523955">
    <property type="component" value="Unassembled WGS sequence"/>
</dbReference>
<proteinExistence type="predicted"/>
<dbReference type="Pfam" id="PF09348">
    <property type="entry name" value="DUF1990"/>
    <property type="match status" value="1"/>
</dbReference>
<dbReference type="AlphaFoldDB" id="A0A7X0VAG7"/>
<feature type="domain" description="DUF1990" evidence="1">
    <location>
        <begin position="7"/>
        <end position="162"/>
    </location>
</feature>
<evidence type="ECO:0000259" key="1">
    <source>
        <dbReference type="Pfam" id="PF09348"/>
    </source>
</evidence>
<dbReference type="RefSeq" id="WP_185251408.1">
    <property type="nucleotide sequence ID" value="NZ_JACKXE010000001.1"/>
</dbReference>
<dbReference type="PANTHER" id="PTHR34202">
    <property type="entry name" value="UPF0548 PROTEIN"/>
    <property type="match status" value="1"/>
</dbReference>
<gene>
    <name evidence="2" type="ORF">H5V45_02075</name>
</gene>
<sequence>MAEPTFTYAEVGATLAALPAGYHHLERSAVIGRGDACFERVSRDILAWQVQRRSGIRVEEAAPTVTEGGTGVLRLGIGPLALRAPVRVVHVVAEPDRVGFAYGTLPGHPERGEELFVVRRAPDGTVSLDIRAFSRPATLLSRAGGPAGRLVQRAITRRYLRALS</sequence>
<dbReference type="PIRSF" id="PIRSF010260">
    <property type="entry name" value="UCP010260"/>
    <property type="match status" value="1"/>
</dbReference>
<dbReference type="InterPro" id="IPR018960">
    <property type="entry name" value="DUF1990"/>
</dbReference>
<keyword evidence="3" id="KW-1185">Reference proteome</keyword>